<reference evidence="1" key="1">
    <citation type="submission" date="2020-05" db="EMBL/GenBank/DDBJ databases">
        <authorList>
            <person name="Zhu T."/>
            <person name="Keshari N."/>
            <person name="Lu X."/>
        </authorList>
    </citation>
    <scope>NUCLEOTIDE SEQUENCE</scope>
    <source>
        <strain evidence="1">NK1-12</strain>
    </source>
</reference>
<proteinExistence type="predicted"/>
<name>A0AA96WHW0_9CYAN</name>
<gene>
    <name evidence="1" type="ORF">HJG54_22985</name>
</gene>
<dbReference type="EMBL" id="CP053586">
    <property type="protein sequence ID" value="WNZ25435.1"/>
    <property type="molecule type" value="Genomic_DNA"/>
</dbReference>
<protein>
    <submittedName>
        <fullName evidence="1">Uncharacterized protein</fullName>
    </submittedName>
</protein>
<dbReference type="AlphaFoldDB" id="A0AA96WHW0"/>
<sequence length="158" mass="18068">MNNFSLEEEQTESNYSRKLNLSFTDTAIDKVASVLGGYVPLTPSPKTREVAQPQQRLVLPFSPTTMENEQSEEQEDLNGEVVEAISQDVTNDKSPLDYFEKDGQGFLMSKNPDYRGKDKKTQQERFILLYVWAYNAIFQEPVPSKKHLSSAAKKKWNI</sequence>
<accession>A0AA96WHW0</accession>
<evidence type="ECO:0000313" key="1">
    <source>
        <dbReference type="EMBL" id="WNZ25435.1"/>
    </source>
</evidence>
<organism evidence="1">
    <name type="scientific">Leptolyngbya sp. NK1-12</name>
    <dbReference type="NCBI Taxonomy" id="2547451"/>
    <lineage>
        <taxon>Bacteria</taxon>
        <taxon>Bacillati</taxon>
        <taxon>Cyanobacteriota</taxon>
        <taxon>Cyanophyceae</taxon>
        <taxon>Leptolyngbyales</taxon>
        <taxon>Leptolyngbyaceae</taxon>
        <taxon>Leptolyngbya group</taxon>
        <taxon>Leptolyngbya</taxon>
    </lineage>
</organism>
<dbReference type="RefSeq" id="WP_316431579.1">
    <property type="nucleotide sequence ID" value="NZ_CP053586.1"/>
</dbReference>